<keyword evidence="2" id="KW-1185">Reference proteome</keyword>
<organism evidence="1 2">
    <name type="scientific">Desulfosporosinus fructosivorans</name>
    <dbReference type="NCBI Taxonomy" id="2018669"/>
    <lineage>
        <taxon>Bacteria</taxon>
        <taxon>Bacillati</taxon>
        <taxon>Bacillota</taxon>
        <taxon>Clostridia</taxon>
        <taxon>Eubacteriales</taxon>
        <taxon>Desulfitobacteriaceae</taxon>
        <taxon>Desulfosporosinus</taxon>
    </lineage>
</organism>
<accession>A0A4Z0QXM4</accession>
<evidence type="ECO:0000313" key="1">
    <source>
        <dbReference type="EMBL" id="TGE35522.1"/>
    </source>
</evidence>
<sequence>MSICPYNHSCPTGVPWLSSELPLSLIILHCDKSRLVSEYIECEVMMATTYERYLKLNLDGSRVGLERHEMSRKHF</sequence>
<comment type="caution">
    <text evidence="1">The sequence shown here is derived from an EMBL/GenBank/DDBJ whole genome shotgun (WGS) entry which is preliminary data.</text>
</comment>
<evidence type="ECO:0000313" key="2">
    <source>
        <dbReference type="Proteomes" id="UP000298460"/>
    </source>
</evidence>
<protein>
    <submittedName>
        <fullName evidence="1">Uncharacterized protein</fullName>
    </submittedName>
</protein>
<proteinExistence type="predicted"/>
<dbReference type="AlphaFoldDB" id="A0A4Z0QXM4"/>
<dbReference type="EMBL" id="SPQQ01000013">
    <property type="protein sequence ID" value="TGE35522.1"/>
    <property type="molecule type" value="Genomic_DNA"/>
</dbReference>
<reference evidence="1 2" key="1">
    <citation type="submission" date="2019-03" db="EMBL/GenBank/DDBJ databases">
        <title>Draft Genome Sequence of Desulfosporosinus fructosivorans Strain 63.6F, Isolated from Marine Sediment in the Baltic Sea.</title>
        <authorList>
            <person name="Hausmann B."/>
            <person name="Vandieken V."/>
            <person name="Pjevac P."/>
            <person name="Schreck K."/>
            <person name="Herbold C.W."/>
            <person name="Loy A."/>
        </authorList>
    </citation>
    <scope>NUCLEOTIDE SEQUENCE [LARGE SCALE GENOMIC DNA]</scope>
    <source>
        <strain evidence="1 2">63.6F</strain>
    </source>
</reference>
<gene>
    <name evidence="1" type="ORF">E4K67_24715</name>
</gene>
<dbReference type="Proteomes" id="UP000298460">
    <property type="component" value="Unassembled WGS sequence"/>
</dbReference>
<name>A0A4Z0QXM4_9FIRM</name>